<dbReference type="Proteomes" id="UP000641454">
    <property type="component" value="Unassembled WGS sequence"/>
</dbReference>
<organism evidence="1 2">
    <name type="scientific">Flavobacterium muglaense</name>
    <dbReference type="NCBI Taxonomy" id="2764716"/>
    <lineage>
        <taxon>Bacteria</taxon>
        <taxon>Pseudomonadati</taxon>
        <taxon>Bacteroidota</taxon>
        <taxon>Flavobacteriia</taxon>
        <taxon>Flavobacteriales</taxon>
        <taxon>Flavobacteriaceae</taxon>
        <taxon>Flavobacterium</taxon>
    </lineage>
</organism>
<gene>
    <name evidence="1" type="ORF">H8R25_01070</name>
</gene>
<comment type="caution">
    <text evidence="1">The sequence shown here is derived from an EMBL/GenBank/DDBJ whole genome shotgun (WGS) entry which is preliminary data.</text>
</comment>
<dbReference type="RefSeq" id="WP_187016722.1">
    <property type="nucleotide sequence ID" value="NZ_JACRUK010000001.1"/>
</dbReference>
<sequence>MHKKTLYKFALIVLVLVFFVSCKSNTYILTNNKSKTGVDFTHGKWLLNQLDCPSTNINKLKEEATDFFIENLNERYFYRENVTALLIPDQIPLNPNKQKLKELKIGTGFDYFINISSRKNKDQIGVIGLYEDEYSTGQNQSEVTVEIYDLNLQEIIYSQRAIGTERAKQTKSVWETQKSNKLIDNISFHKSANKLMIGSLKKILRDLKTKSITK</sequence>
<name>A0A923MWW7_9FLAO</name>
<dbReference type="EMBL" id="JACRUL010000001">
    <property type="protein sequence ID" value="MBC5843031.1"/>
    <property type="molecule type" value="Genomic_DNA"/>
</dbReference>
<keyword evidence="2" id="KW-1185">Reference proteome</keyword>
<proteinExistence type="predicted"/>
<evidence type="ECO:0000313" key="2">
    <source>
        <dbReference type="Proteomes" id="UP000641454"/>
    </source>
</evidence>
<dbReference type="PROSITE" id="PS51257">
    <property type="entry name" value="PROKAR_LIPOPROTEIN"/>
    <property type="match status" value="1"/>
</dbReference>
<dbReference type="AlphaFoldDB" id="A0A923MWW7"/>
<protein>
    <recommendedName>
        <fullName evidence="3">Lipoprotein</fullName>
    </recommendedName>
</protein>
<evidence type="ECO:0000313" key="1">
    <source>
        <dbReference type="EMBL" id="MBC5843031.1"/>
    </source>
</evidence>
<reference evidence="1 2" key="1">
    <citation type="submission" date="2020-08" db="EMBL/GenBank/DDBJ databases">
        <title>Description of novel Flavobacterium F-392 isolate.</title>
        <authorList>
            <person name="Saticioglu I.B."/>
            <person name="Duman M."/>
            <person name="Altun S."/>
        </authorList>
    </citation>
    <scope>NUCLEOTIDE SEQUENCE [LARGE SCALE GENOMIC DNA]</scope>
    <source>
        <strain evidence="1 2">F-392</strain>
    </source>
</reference>
<evidence type="ECO:0008006" key="3">
    <source>
        <dbReference type="Google" id="ProtNLM"/>
    </source>
</evidence>
<accession>A0A923MWW7</accession>